<keyword evidence="2" id="KW-1185">Reference proteome</keyword>
<proteinExistence type="predicted"/>
<dbReference type="EMBL" id="CACRXK020013161">
    <property type="protein sequence ID" value="CAB4024667.1"/>
    <property type="molecule type" value="Genomic_DNA"/>
</dbReference>
<sequence>MKILKSYTNVNDELNELESITIHQQSQFISNAKNKYVTFWKHKLDNSSKLSFYSTFKSEYKLEDYLTTIRNASQRKAVTKFRISCHKLQIEY</sequence>
<reference evidence="1" key="1">
    <citation type="submission" date="2020-04" db="EMBL/GenBank/DDBJ databases">
        <authorList>
            <person name="Alioto T."/>
            <person name="Alioto T."/>
            <person name="Gomez Garrido J."/>
        </authorList>
    </citation>
    <scope>NUCLEOTIDE SEQUENCE</scope>
    <source>
        <strain evidence="1">A484AB</strain>
    </source>
</reference>
<dbReference type="Proteomes" id="UP001152795">
    <property type="component" value="Unassembled WGS sequence"/>
</dbReference>
<evidence type="ECO:0000313" key="1">
    <source>
        <dbReference type="EMBL" id="CAB4024667.1"/>
    </source>
</evidence>
<protein>
    <submittedName>
        <fullName evidence="1">Uncharacterized protein</fullName>
    </submittedName>
</protein>
<name>A0A7D9J8X8_PARCT</name>
<accession>A0A7D9J8X8</accession>
<organism evidence="1 2">
    <name type="scientific">Paramuricea clavata</name>
    <name type="common">Red gorgonian</name>
    <name type="synonym">Violescent sea-whip</name>
    <dbReference type="NCBI Taxonomy" id="317549"/>
    <lineage>
        <taxon>Eukaryota</taxon>
        <taxon>Metazoa</taxon>
        <taxon>Cnidaria</taxon>
        <taxon>Anthozoa</taxon>
        <taxon>Octocorallia</taxon>
        <taxon>Malacalcyonacea</taxon>
        <taxon>Plexauridae</taxon>
        <taxon>Paramuricea</taxon>
    </lineage>
</organism>
<evidence type="ECO:0000313" key="2">
    <source>
        <dbReference type="Proteomes" id="UP001152795"/>
    </source>
</evidence>
<feature type="non-terminal residue" evidence="1">
    <location>
        <position position="92"/>
    </location>
</feature>
<dbReference type="AlphaFoldDB" id="A0A7D9J8X8"/>
<comment type="caution">
    <text evidence="1">The sequence shown here is derived from an EMBL/GenBank/DDBJ whole genome shotgun (WGS) entry which is preliminary data.</text>
</comment>
<gene>
    <name evidence="1" type="ORF">PACLA_8A000780</name>
</gene>
<dbReference type="OrthoDB" id="8961048at2759"/>